<dbReference type="EMBL" id="BAAATR010000163">
    <property type="protein sequence ID" value="GAA2284851.1"/>
    <property type="molecule type" value="Genomic_DNA"/>
</dbReference>
<keyword evidence="2" id="KW-1185">Reference proteome</keyword>
<evidence type="ECO:0000313" key="1">
    <source>
        <dbReference type="EMBL" id="GAA2284851.1"/>
    </source>
</evidence>
<sequence>MGEFDYTLRVKNDSGETRDFAVFQKAPKQDKSIQSLAWFVKTIHDNPAMDPAADSAAFKWNEDYSFVWSETGELNDQVHFEASDAWPADTSAVKTSSTRKKAGDQVGFDKEGGAYTFQQVDRPNDVQKGQLLVKCGGNTEKKKTSIGLAMYGSPFFAVQAEPNFNWIFAPEPEYWIVATKLVKGDAISAVGMSNAYKIDFSLSNDVTVTYDGQNRFSQQR</sequence>
<evidence type="ECO:0000313" key="2">
    <source>
        <dbReference type="Proteomes" id="UP001500305"/>
    </source>
</evidence>
<dbReference type="RefSeq" id="WP_344641657.1">
    <property type="nucleotide sequence ID" value="NZ_BAAATR010000163.1"/>
</dbReference>
<reference evidence="2" key="1">
    <citation type="journal article" date="2019" name="Int. J. Syst. Evol. Microbiol.">
        <title>The Global Catalogue of Microorganisms (GCM) 10K type strain sequencing project: providing services to taxonomists for standard genome sequencing and annotation.</title>
        <authorList>
            <consortium name="The Broad Institute Genomics Platform"/>
            <consortium name="The Broad Institute Genome Sequencing Center for Infectious Disease"/>
            <person name="Wu L."/>
            <person name="Ma J."/>
        </authorList>
    </citation>
    <scope>NUCLEOTIDE SEQUENCE [LARGE SCALE GENOMIC DNA]</scope>
    <source>
        <strain evidence="2">JCM 7356</strain>
    </source>
</reference>
<protein>
    <submittedName>
        <fullName evidence="1">Uncharacterized protein</fullName>
    </submittedName>
</protein>
<name>A0ABN3F447_9ACTN</name>
<accession>A0ABN3F447</accession>
<comment type="caution">
    <text evidence="1">The sequence shown here is derived from an EMBL/GenBank/DDBJ whole genome shotgun (WGS) entry which is preliminary data.</text>
</comment>
<proteinExistence type="predicted"/>
<gene>
    <name evidence="1" type="ORF">GCM10010430_81510</name>
</gene>
<organism evidence="1 2">
    <name type="scientific">Kitasatospora cystarginea</name>
    <dbReference type="NCBI Taxonomy" id="58350"/>
    <lineage>
        <taxon>Bacteria</taxon>
        <taxon>Bacillati</taxon>
        <taxon>Actinomycetota</taxon>
        <taxon>Actinomycetes</taxon>
        <taxon>Kitasatosporales</taxon>
        <taxon>Streptomycetaceae</taxon>
        <taxon>Kitasatospora</taxon>
    </lineage>
</organism>
<dbReference type="Proteomes" id="UP001500305">
    <property type="component" value="Unassembled WGS sequence"/>
</dbReference>